<sequence>MPVAFIIYASRFQASSKFLVEKLRNQFGRPVLSEKQAVQSIDREKAKFYKEQTYYDPTPNSCNARGCHVRGAPILMRRGFRAEVEGCGSVAFLRKRLAATPAEACGLGAGSSSASTISESSSPFVRPPPAAATATAEDGSRWMPFFSVVPAEEAAAAGCLAFFMSCGVGEAEVEEVDAKGRFEAAGAARG</sequence>
<keyword evidence="2" id="KW-1185">Reference proteome</keyword>
<dbReference type="OrthoDB" id="27073at2759"/>
<feature type="non-terminal residue" evidence="1">
    <location>
        <position position="1"/>
    </location>
</feature>
<organism evidence="1 2">
    <name type="scientific">Eragrostis curvula</name>
    <name type="common">weeping love grass</name>
    <dbReference type="NCBI Taxonomy" id="38414"/>
    <lineage>
        <taxon>Eukaryota</taxon>
        <taxon>Viridiplantae</taxon>
        <taxon>Streptophyta</taxon>
        <taxon>Embryophyta</taxon>
        <taxon>Tracheophyta</taxon>
        <taxon>Spermatophyta</taxon>
        <taxon>Magnoliopsida</taxon>
        <taxon>Liliopsida</taxon>
        <taxon>Poales</taxon>
        <taxon>Poaceae</taxon>
        <taxon>PACMAD clade</taxon>
        <taxon>Chloridoideae</taxon>
        <taxon>Eragrostideae</taxon>
        <taxon>Eragrostidinae</taxon>
        <taxon>Eragrostis</taxon>
    </lineage>
</organism>
<gene>
    <name evidence="1" type="ORF">EJB05_04159</name>
</gene>
<evidence type="ECO:0000313" key="2">
    <source>
        <dbReference type="Proteomes" id="UP000324897"/>
    </source>
</evidence>
<dbReference type="EMBL" id="RWGY01000004">
    <property type="protein sequence ID" value="TVU44708.1"/>
    <property type="molecule type" value="Genomic_DNA"/>
</dbReference>
<dbReference type="Gramene" id="TVU44708">
    <property type="protein sequence ID" value="TVU44708"/>
    <property type="gene ID" value="EJB05_04159"/>
</dbReference>
<name>A0A5J9W995_9POAL</name>
<dbReference type="AlphaFoldDB" id="A0A5J9W995"/>
<proteinExistence type="predicted"/>
<reference evidence="1 2" key="1">
    <citation type="journal article" date="2019" name="Sci. Rep.">
        <title>A high-quality genome of Eragrostis curvula grass provides insights into Poaceae evolution and supports new strategies to enhance forage quality.</title>
        <authorList>
            <person name="Carballo J."/>
            <person name="Santos B.A.C.M."/>
            <person name="Zappacosta D."/>
            <person name="Garbus I."/>
            <person name="Selva J.P."/>
            <person name="Gallo C.A."/>
            <person name="Diaz A."/>
            <person name="Albertini E."/>
            <person name="Caccamo M."/>
            <person name="Echenique V."/>
        </authorList>
    </citation>
    <scope>NUCLEOTIDE SEQUENCE [LARGE SCALE GENOMIC DNA]</scope>
    <source>
        <strain evidence="2">cv. Victoria</strain>
        <tissue evidence="1">Leaf</tissue>
    </source>
</reference>
<comment type="caution">
    <text evidence="1">The sequence shown here is derived from an EMBL/GenBank/DDBJ whole genome shotgun (WGS) entry which is preliminary data.</text>
</comment>
<protein>
    <submittedName>
        <fullName evidence="1">Uncharacterized protein</fullName>
    </submittedName>
</protein>
<evidence type="ECO:0000313" key="1">
    <source>
        <dbReference type="EMBL" id="TVU44708.1"/>
    </source>
</evidence>
<accession>A0A5J9W995</accession>
<dbReference type="Proteomes" id="UP000324897">
    <property type="component" value="Chromosome 5"/>
</dbReference>